<dbReference type="PANTHER" id="PTHR31151">
    <property type="entry name" value="PROLINE-TRNA LIGASE (DUF1680)"/>
    <property type="match status" value="1"/>
</dbReference>
<evidence type="ECO:0000259" key="1">
    <source>
        <dbReference type="Pfam" id="PF07944"/>
    </source>
</evidence>
<dbReference type="InterPro" id="IPR012878">
    <property type="entry name" value="Beta-AFase-like_GH127_cat"/>
</dbReference>
<reference evidence="5 6" key="1">
    <citation type="submission" date="2023-07" db="EMBL/GenBank/DDBJ databases">
        <title>Genomic Encyclopedia of Type Strains, Phase IV (KMG-IV): sequencing the most valuable type-strain genomes for metagenomic binning, comparative biology and taxonomic classification.</title>
        <authorList>
            <person name="Goeker M."/>
        </authorList>
    </citation>
    <scope>NUCLEOTIDE SEQUENCE [LARGE SCALE GENOMIC DNA]</scope>
    <source>
        <strain evidence="5 6">DSM 29005</strain>
    </source>
</reference>
<evidence type="ECO:0000313" key="5">
    <source>
        <dbReference type="EMBL" id="MDQ0232555.1"/>
    </source>
</evidence>
<dbReference type="Pfam" id="PF16375">
    <property type="entry name" value="DUF4986"/>
    <property type="match status" value="1"/>
</dbReference>
<dbReference type="Pfam" id="PF07944">
    <property type="entry name" value="Beta-AFase-like_GH127_cat"/>
    <property type="match status" value="1"/>
</dbReference>
<evidence type="ECO:0000259" key="2">
    <source>
        <dbReference type="Pfam" id="PF16375"/>
    </source>
</evidence>
<dbReference type="InterPro" id="IPR046544">
    <property type="entry name" value="GH146_SB_dom"/>
</dbReference>
<evidence type="ECO:0000259" key="4">
    <source>
        <dbReference type="Pfam" id="PF20736"/>
    </source>
</evidence>
<keyword evidence="6" id="KW-1185">Reference proteome</keyword>
<dbReference type="Pfam" id="PF20736">
    <property type="entry name" value="Glyco_hydro127M"/>
    <property type="match status" value="1"/>
</dbReference>
<proteinExistence type="predicted"/>
<organism evidence="5 6">
    <name type="scientific">Metabacillus malikii</name>
    <dbReference type="NCBI Taxonomy" id="1504265"/>
    <lineage>
        <taxon>Bacteria</taxon>
        <taxon>Bacillati</taxon>
        <taxon>Bacillota</taxon>
        <taxon>Bacilli</taxon>
        <taxon>Bacillales</taxon>
        <taxon>Bacillaceae</taxon>
        <taxon>Metabacillus</taxon>
    </lineage>
</organism>
<gene>
    <name evidence="5" type="ORF">J2S19_003877</name>
</gene>
<dbReference type="PANTHER" id="PTHR31151:SF0">
    <property type="entry name" value="PROLINE-TRNA LIGASE (DUF1680)"/>
    <property type="match status" value="1"/>
</dbReference>
<dbReference type="InterPro" id="IPR008928">
    <property type="entry name" value="6-hairpin_glycosidase_sf"/>
</dbReference>
<dbReference type="EMBL" id="JAUSUD010000022">
    <property type="protein sequence ID" value="MDQ0232555.1"/>
    <property type="molecule type" value="Genomic_DNA"/>
</dbReference>
<evidence type="ECO:0000259" key="3">
    <source>
        <dbReference type="Pfam" id="PF20620"/>
    </source>
</evidence>
<name>A0ABT9ZJT6_9BACI</name>
<dbReference type="InterPro" id="IPR049046">
    <property type="entry name" value="Beta-AFase-like_GH127_middle"/>
</dbReference>
<dbReference type="Proteomes" id="UP001234495">
    <property type="component" value="Unassembled WGS sequence"/>
</dbReference>
<dbReference type="InterPro" id="IPR032275">
    <property type="entry name" value="DUF4986"/>
</dbReference>
<dbReference type="SUPFAM" id="SSF48208">
    <property type="entry name" value="Six-hairpin glycosidases"/>
    <property type="match status" value="1"/>
</dbReference>
<dbReference type="Gene3D" id="1.50.10.20">
    <property type="match status" value="1"/>
</dbReference>
<feature type="domain" description="Glycoside hydrolase GH146 substrate-binding" evidence="3">
    <location>
        <begin position="610"/>
        <end position="753"/>
    </location>
</feature>
<feature type="domain" description="Non-reducing end beta-L-arabinofuranosidase-like GH127 middle" evidence="4">
    <location>
        <begin position="389"/>
        <end position="482"/>
    </location>
</feature>
<protein>
    <submittedName>
        <fullName evidence="5">DUF1680 family protein</fullName>
    </submittedName>
</protein>
<feature type="domain" description="DUF4986" evidence="2">
    <location>
        <begin position="527"/>
        <end position="588"/>
    </location>
</feature>
<feature type="domain" description="Non-reducing end beta-L-arabinofuranosidase-like GH127 catalytic" evidence="1">
    <location>
        <begin position="3"/>
        <end position="378"/>
    </location>
</feature>
<evidence type="ECO:0000313" key="6">
    <source>
        <dbReference type="Proteomes" id="UP001234495"/>
    </source>
</evidence>
<comment type="caution">
    <text evidence="5">The sequence shown here is derived from an EMBL/GenBank/DDBJ whole genome shotgun (WGS) entry which is preliminary data.</text>
</comment>
<sequence>MKNVNLLEGLFKDSQIKGKEYLLYLDVDRLIAPCYEAVSHTPKKPRYGGWESTGISGHSIGHWLSATATMYSITSDLLLKSKLEYAVDELELVQQLDDEGYVSGFSRSCFDKVFSGDYEVDNFSLGGGWVPWYSIHKIYAGLIDVYNLTGNEKALSIVTKLANWAKKETDKLSEEQFQRMLICEHGGMNEALADLYLITNNEDYLKLAKRFCHQAVLEPLSKGVDDLQGKHANTQIPKVIGAAKLYEITGEYTYRNMAEYFWSQVTNHRSYVIGGNSINEHFGPEDTEQLGIQTTETCNTYNMLKLTEHLFKWSKDVKYIDYYERALYNHILASQDPDSGMKTYFVATQPGHFKVYCSPDESFWCCTGTGMENPARYNRNIYYYENNELYINLFIASELSIPEHNLKLRQETNFPESNFAKLTFTQTTNEEVTIRIRVPKWIAGPVLATVNGKTEYKCYENGYLTISGKWKDGDVIEIQIPMNLYLEHTKDDKRKAAILYGPIVLAGALGREQFPESDILKDHLSLNNHPLIEVPDLITDERDITKWIKRTNDNSLSFITAPIGQPGNIRITLIPFHKLHHQRYNLYWNIMDEGAYQTFIDKELEEAKKINEMTIDVVSPHEQQPEVEHSIEKKNSRSGYLNLFNRGWRDSIGEGYFSYQMKVDPEKTSYLVVTYSGNDTTVHENGRAYDREFDIMIDNQTITSVSLKANQPGQLFDCLYEIPLSLTLGKQSVKVKFASSEGKVAGGVYGVRIVKGTDYK</sequence>
<dbReference type="Pfam" id="PF20620">
    <property type="entry name" value="DUF6805"/>
    <property type="match status" value="1"/>
</dbReference>
<accession>A0ABT9ZJT6</accession>